<organism evidence="3 4">
    <name type="scientific">Tenggerimyces flavus</name>
    <dbReference type="NCBI Taxonomy" id="1708749"/>
    <lineage>
        <taxon>Bacteria</taxon>
        <taxon>Bacillati</taxon>
        <taxon>Actinomycetota</taxon>
        <taxon>Actinomycetes</taxon>
        <taxon>Propionibacteriales</taxon>
        <taxon>Nocardioidaceae</taxon>
        <taxon>Tenggerimyces</taxon>
    </lineage>
</organism>
<dbReference type="SUPFAM" id="SSF56300">
    <property type="entry name" value="Metallo-dependent phosphatases"/>
    <property type="match status" value="1"/>
</dbReference>
<keyword evidence="4" id="KW-1185">Reference proteome</keyword>
<dbReference type="PANTHER" id="PTHR43606:SF2">
    <property type="entry name" value="ALKALINE PHOSPHATASE FAMILY PROTEIN (AFU_ORTHOLOGUE AFUA_5G03860)"/>
    <property type="match status" value="1"/>
</dbReference>
<dbReference type="Gene3D" id="3.60.21.70">
    <property type="entry name" value="PhoD-like phosphatase"/>
    <property type="match status" value="1"/>
</dbReference>
<protein>
    <submittedName>
        <fullName evidence="3">Alkaline phosphatase D family protein</fullName>
    </submittedName>
</protein>
<name>A0ABV7YAR3_9ACTN</name>
<sequence>MNRLLKDLRTSELDRRKFLALTSAGAVAAVFGFGPYTSREAADLTFASDPFTLGVASGDPLPDGVVLWTRLAPDPLAEGGAGGMPYEKVAVRWEISEYENFRKLTKTGTAFAHPELAHSVHVEATGLRPDRWYFYRFRVGREVSPVGRTKTAPAPGANNSRLNFAFASCQAYPDGFWTAYEHMASEDLDLVVHLGDYIYEYGIPTHGGRRNQPGSVPIYFAGETITLDRYRLQHALYKSDPNLQAVHRNFPWIVTWDDHEVENNYAAGIPEASSQTPNPADFLVRRANAYRAYYEHMPLRRTSMPQGPDMQLYRRLRYGNLAEFNVLDTRQFRSDQAAGDGTDPPNPESLDPARTITGAEQERWLLDGLAASQATWNVLANQVIMAQRDVADGYAKAYSMDQWDGYVGSRDRVLGFITQQQIRNPVVITGDVHSNWAANLKANFDDPASRTIGVELIGTSISSGGDGSDTSAGGELALRQNPHYKFFNGQRGYVKCAVTPELWKADYRVVPFVYEQGAPISTRRSFVTEAGNPGLEDA</sequence>
<dbReference type="Pfam" id="PF09423">
    <property type="entry name" value="PhoD"/>
    <property type="match status" value="1"/>
</dbReference>
<dbReference type="InterPro" id="IPR006311">
    <property type="entry name" value="TAT_signal"/>
</dbReference>
<dbReference type="PANTHER" id="PTHR43606">
    <property type="entry name" value="PHOSPHATASE, PUTATIVE (AFU_ORTHOLOGUE AFUA_6G08710)-RELATED"/>
    <property type="match status" value="1"/>
</dbReference>
<reference evidence="4" key="1">
    <citation type="journal article" date="2019" name="Int. J. Syst. Evol. Microbiol.">
        <title>The Global Catalogue of Microorganisms (GCM) 10K type strain sequencing project: providing services to taxonomists for standard genome sequencing and annotation.</title>
        <authorList>
            <consortium name="The Broad Institute Genomics Platform"/>
            <consortium name="The Broad Institute Genome Sequencing Center for Infectious Disease"/>
            <person name="Wu L."/>
            <person name="Ma J."/>
        </authorList>
    </citation>
    <scope>NUCLEOTIDE SEQUENCE [LARGE SCALE GENOMIC DNA]</scope>
    <source>
        <strain evidence="4">CGMCC 4.7241</strain>
    </source>
</reference>
<dbReference type="InterPro" id="IPR032093">
    <property type="entry name" value="PhoD_N"/>
</dbReference>
<dbReference type="EMBL" id="JBHRZH010000015">
    <property type="protein sequence ID" value="MFC3762395.1"/>
    <property type="molecule type" value="Genomic_DNA"/>
</dbReference>
<dbReference type="RefSeq" id="WP_307782434.1">
    <property type="nucleotide sequence ID" value="NZ_JAFBCM010000001.1"/>
</dbReference>
<dbReference type="InterPro" id="IPR038607">
    <property type="entry name" value="PhoD-like_sf"/>
</dbReference>
<evidence type="ECO:0000313" key="3">
    <source>
        <dbReference type="EMBL" id="MFC3762395.1"/>
    </source>
</evidence>
<feature type="domain" description="PhoD-like phosphatase metallophosphatase" evidence="1">
    <location>
        <begin position="164"/>
        <end position="507"/>
    </location>
</feature>
<dbReference type="InterPro" id="IPR018946">
    <property type="entry name" value="PhoD-like_MPP"/>
</dbReference>
<proteinExistence type="predicted"/>
<dbReference type="PROSITE" id="PS51318">
    <property type="entry name" value="TAT"/>
    <property type="match status" value="1"/>
</dbReference>
<comment type="caution">
    <text evidence="3">The sequence shown here is derived from an EMBL/GenBank/DDBJ whole genome shotgun (WGS) entry which is preliminary data.</text>
</comment>
<evidence type="ECO:0000259" key="1">
    <source>
        <dbReference type="Pfam" id="PF09423"/>
    </source>
</evidence>
<dbReference type="InterPro" id="IPR029052">
    <property type="entry name" value="Metallo-depent_PP-like"/>
</dbReference>
<evidence type="ECO:0000259" key="2">
    <source>
        <dbReference type="Pfam" id="PF16655"/>
    </source>
</evidence>
<accession>A0ABV7YAR3</accession>
<dbReference type="Proteomes" id="UP001595699">
    <property type="component" value="Unassembled WGS sequence"/>
</dbReference>
<dbReference type="InterPro" id="IPR052900">
    <property type="entry name" value="Phospholipid_Metab_Enz"/>
</dbReference>
<gene>
    <name evidence="3" type="ORF">ACFOUW_16255</name>
</gene>
<dbReference type="Pfam" id="PF16655">
    <property type="entry name" value="PhoD_N"/>
    <property type="match status" value="1"/>
</dbReference>
<feature type="domain" description="Phospholipase D N-terminal" evidence="2">
    <location>
        <begin position="53"/>
        <end position="151"/>
    </location>
</feature>
<evidence type="ECO:0000313" key="4">
    <source>
        <dbReference type="Proteomes" id="UP001595699"/>
    </source>
</evidence>
<dbReference type="Gene3D" id="2.60.40.380">
    <property type="entry name" value="Purple acid phosphatase-like, N-terminal"/>
    <property type="match status" value="1"/>
</dbReference>
<dbReference type="CDD" id="cd07389">
    <property type="entry name" value="MPP_PhoD"/>
    <property type="match status" value="1"/>
</dbReference>